<dbReference type="InterPro" id="IPR014014">
    <property type="entry name" value="RNA_helicase_DEAD_Q_motif"/>
</dbReference>
<gene>
    <name evidence="16" type="primary">rhlE1</name>
    <name evidence="16" type="ORF">SKTS_12400</name>
</gene>
<keyword evidence="17" id="KW-1185">Reference proteome</keyword>
<keyword evidence="3 11" id="KW-0547">Nucleotide-binding</keyword>
<dbReference type="Pfam" id="PF00271">
    <property type="entry name" value="Helicase_C"/>
    <property type="match status" value="1"/>
</dbReference>
<dbReference type="GO" id="GO:0016787">
    <property type="term" value="F:hydrolase activity"/>
    <property type="evidence" value="ECO:0007669"/>
    <property type="project" value="UniProtKB-KW"/>
</dbReference>
<evidence type="ECO:0000259" key="14">
    <source>
        <dbReference type="PROSITE" id="PS51194"/>
    </source>
</evidence>
<dbReference type="InterPro" id="IPR011545">
    <property type="entry name" value="DEAD/DEAH_box_helicase_dom"/>
</dbReference>
<comment type="catalytic activity">
    <reaction evidence="8">
        <text>ATP + H2O = ADP + phosphate + H(+)</text>
        <dbReference type="Rhea" id="RHEA:13065"/>
        <dbReference type="ChEBI" id="CHEBI:15377"/>
        <dbReference type="ChEBI" id="CHEBI:15378"/>
        <dbReference type="ChEBI" id="CHEBI:30616"/>
        <dbReference type="ChEBI" id="CHEBI:43474"/>
        <dbReference type="ChEBI" id="CHEBI:456216"/>
        <dbReference type="EC" id="3.6.4.13"/>
    </reaction>
</comment>
<evidence type="ECO:0000256" key="4">
    <source>
        <dbReference type="ARBA" id="ARBA00022801"/>
    </source>
</evidence>
<dbReference type="AlphaFoldDB" id="A0A6F8V9L9"/>
<dbReference type="Proteomes" id="UP000502260">
    <property type="component" value="Chromosome"/>
</dbReference>
<feature type="domain" description="Helicase C-terminal" evidence="14">
    <location>
        <begin position="236"/>
        <end position="381"/>
    </location>
</feature>
<protein>
    <recommendedName>
        <fullName evidence="9">DEAD-box ATP-dependent RNA helicase RhpA</fullName>
        <ecNumber evidence="1">3.6.4.13</ecNumber>
    </recommendedName>
</protein>
<organism evidence="16 17">
    <name type="scientific">Sulfurimicrobium lacus</name>
    <dbReference type="NCBI Taxonomy" id="2715678"/>
    <lineage>
        <taxon>Bacteria</taxon>
        <taxon>Pseudomonadati</taxon>
        <taxon>Pseudomonadota</taxon>
        <taxon>Betaproteobacteria</taxon>
        <taxon>Nitrosomonadales</taxon>
        <taxon>Sulfuricellaceae</taxon>
        <taxon>Sulfurimicrobium</taxon>
    </lineage>
</organism>
<dbReference type="PROSITE" id="PS51194">
    <property type="entry name" value="HELICASE_CTER"/>
    <property type="match status" value="1"/>
</dbReference>
<dbReference type="GO" id="GO:0003724">
    <property type="term" value="F:RNA helicase activity"/>
    <property type="evidence" value="ECO:0007669"/>
    <property type="project" value="UniProtKB-EC"/>
</dbReference>
<feature type="domain" description="DEAD-box RNA helicase Q" evidence="15">
    <location>
        <begin position="1"/>
        <end position="29"/>
    </location>
</feature>
<dbReference type="Gene3D" id="3.40.50.300">
    <property type="entry name" value="P-loop containing nucleotide triphosphate hydrolases"/>
    <property type="match status" value="2"/>
</dbReference>
<evidence type="ECO:0000256" key="8">
    <source>
        <dbReference type="ARBA" id="ARBA00047984"/>
    </source>
</evidence>
<dbReference type="FunFam" id="3.40.50.300:FF:000108">
    <property type="entry name" value="ATP-dependent RNA helicase RhlE"/>
    <property type="match status" value="1"/>
</dbReference>
<proteinExistence type="inferred from homology"/>
<dbReference type="InterPro" id="IPR000629">
    <property type="entry name" value="RNA-helicase_DEAD-box_CS"/>
</dbReference>
<dbReference type="InterPro" id="IPR027417">
    <property type="entry name" value="P-loop_NTPase"/>
</dbReference>
<dbReference type="GO" id="GO:0005829">
    <property type="term" value="C:cytosol"/>
    <property type="evidence" value="ECO:0007669"/>
    <property type="project" value="TreeGrafter"/>
</dbReference>
<evidence type="ECO:0000256" key="9">
    <source>
        <dbReference type="ARBA" id="ARBA00074363"/>
    </source>
</evidence>
<evidence type="ECO:0000256" key="11">
    <source>
        <dbReference type="RuleBase" id="RU000492"/>
    </source>
</evidence>
<comment type="similarity">
    <text evidence="7 11">Belongs to the DEAD box helicase family.</text>
</comment>
<feature type="domain" description="Helicase ATP-binding" evidence="13">
    <location>
        <begin position="32"/>
        <end position="210"/>
    </location>
</feature>
<dbReference type="GO" id="GO:0005524">
    <property type="term" value="F:ATP binding"/>
    <property type="evidence" value="ECO:0007669"/>
    <property type="project" value="UniProtKB-KW"/>
</dbReference>
<feature type="short sequence motif" description="Q motif" evidence="10">
    <location>
        <begin position="1"/>
        <end position="29"/>
    </location>
</feature>
<dbReference type="FunFam" id="3.40.50.300:FF:000468">
    <property type="entry name" value="ATP-dependent RNA helicase RhlE"/>
    <property type="match status" value="1"/>
</dbReference>
<dbReference type="InterPro" id="IPR001650">
    <property type="entry name" value="Helicase_C-like"/>
</dbReference>
<accession>A0A6F8V9L9</accession>
<dbReference type="PROSITE" id="PS00039">
    <property type="entry name" value="DEAD_ATP_HELICASE"/>
    <property type="match status" value="1"/>
</dbReference>
<dbReference type="EMBL" id="AP022853">
    <property type="protein sequence ID" value="BCB26354.1"/>
    <property type="molecule type" value="Genomic_DNA"/>
</dbReference>
<dbReference type="Pfam" id="PF00270">
    <property type="entry name" value="DEAD"/>
    <property type="match status" value="1"/>
</dbReference>
<feature type="compositionally biased region" description="Basic and acidic residues" evidence="12">
    <location>
        <begin position="388"/>
        <end position="413"/>
    </location>
</feature>
<evidence type="ECO:0000256" key="12">
    <source>
        <dbReference type="SAM" id="MobiDB-lite"/>
    </source>
</evidence>
<dbReference type="PROSITE" id="PS51192">
    <property type="entry name" value="HELICASE_ATP_BIND_1"/>
    <property type="match status" value="1"/>
</dbReference>
<dbReference type="KEGG" id="slac:SKTS_12400"/>
<dbReference type="CDD" id="cd18787">
    <property type="entry name" value="SF2_C_DEAD"/>
    <property type="match status" value="1"/>
</dbReference>
<evidence type="ECO:0000259" key="13">
    <source>
        <dbReference type="PROSITE" id="PS51192"/>
    </source>
</evidence>
<dbReference type="RefSeq" id="WP_173061916.1">
    <property type="nucleotide sequence ID" value="NZ_AP022853.1"/>
</dbReference>
<dbReference type="GO" id="GO:0042255">
    <property type="term" value="P:ribosome assembly"/>
    <property type="evidence" value="ECO:0007669"/>
    <property type="project" value="UniProtKB-ARBA"/>
</dbReference>
<dbReference type="PROSITE" id="PS51195">
    <property type="entry name" value="Q_MOTIF"/>
    <property type="match status" value="1"/>
</dbReference>
<evidence type="ECO:0000256" key="2">
    <source>
        <dbReference type="ARBA" id="ARBA00022490"/>
    </source>
</evidence>
<feature type="region of interest" description="Disordered" evidence="12">
    <location>
        <begin position="377"/>
        <end position="461"/>
    </location>
</feature>
<dbReference type="GO" id="GO:0009266">
    <property type="term" value="P:response to temperature stimulus"/>
    <property type="evidence" value="ECO:0007669"/>
    <property type="project" value="UniProtKB-ARBA"/>
</dbReference>
<dbReference type="SUPFAM" id="SSF52540">
    <property type="entry name" value="P-loop containing nucleoside triphosphate hydrolases"/>
    <property type="match status" value="1"/>
</dbReference>
<evidence type="ECO:0000256" key="10">
    <source>
        <dbReference type="PROSITE-ProRule" id="PRU00552"/>
    </source>
</evidence>
<dbReference type="InterPro" id="IPR014001">
    <property type="entry name" value="Helicase_ATP-bd"/>
</dbReference>
<dbReference type="SMART" id="SM00487">
    <property type="entry name" value="DEXDc"/>
    <property type="match status" value="1"/>
</dbReference>
<keyword evidence="5 11" id="KW-0347">Helicase</keyword>
<sequence length="461" mass="50521">MTFEDLGLRPEILRAVSDQGYTEPTPIQAQAIPVVLQGRDIMAGAQTGTGKTAGFTLPLLHRLATHASTSTSPAKHPIRALILTPTRELAAQVEESVRTYGKYLPLKATVIYGGVNMNPQIDALRAGVDIVVATPGRLLDHVQQKSINLSKVEFLVLDEADRMLDMGFLPDLRRIMSLLPAQRQSLLFSATFAEEIKRLSDSLLRDPVLIEVAARNTAAENVTQVAHPVEQARKRELLSHLIKTQDLRQVLVFARTKHGADRLAHQLERDGILAVAIHGDKSQPQRTKALSDFKEGAVRVLVATDVAARGIDIDQLPHVFNFEMPNSPEDYVHRIGRTGRAGSQGDAISLVSEEEMRMLGEIERLIKREIPKVVVAGFEPGSTPRSEAPSRERGRERTPPRRPELPPAAEHHAQRAPSEGVPKPAANNHHLKQPMGHAASHGKRPQRQVAALLGGLGRKGD</sequence>
<dbReference type="CDD" id="cd00268">
    <property type="entry name" value="DEADc"/>
    <property type="match status" value="1"/>
</dbReference>
<reference evidence="17" key="1">
    <citation type="submission" date="2020-03" db="EMBL/GenBank/DDBJ databases">
        <title>Complete genome sequence of sulfur-oxidizing bacterium skT11.</title>
        <authorList>
            <person name="Kanda M."/>
            <person name="Kojima H."/>
            <person name="Fukui M."/>
        </authorList>
    </citation>
    <scope>NUCLEOTIDE SEQUENCE [LARGE SCALE GENOMIC DNA]</scope>
    <source>
        <strain evidence="17">skT11</strain>
    </source>
</reference>
<evidence type="ECO:0000256" key="3">
    <source>
        <dbReference type="ARBA" id="ARBA00022741"/>
    </source>
</evidence>
<keyword evidence="4 11" id="KW-0378">Hydrolase</keyword>
<keyword evidence="6 11" id="KW-0067">ATP-binding</keyword>
<evidence type="ECO:0000256" key="1">
    <source>
        <dbReference type="ARBA" id="ARBA00012552"/>
    </source>
</evidence>
<evidence type="ECO:0000256" key="7">
    <source>
        <dbReference type="ARBA" id="ARBA00038437"/>
    </source>
</evidence>
<name>A0A6F8V9L9_9PROT</name>
<evidence type="ECO:0000259" key="15">
    <source>
        <dbReference type="PROSITE" id="PS51195"/>
    </source>
</evidence>
<keyword evidence="2" id="KW-0963">Cytoplasm</keyword>
<evidence type="ECO:0000313" key="17">
    <source>
        <dbReference type="Proteomes" id="UP000502260"/>
    </source>
</evidence>
<evidence type="ECO:0000256" key="6">
    <source>
        <dbReference type="ARBA" id="ARBA00022840"/>
    </source>
</evidence>
<dbReference type="GO" id="GO:0003676">
    <property type="term" value="F:nucleic acid binding"/>
    <property type="evidence" value="ECO:0007669"/>
    <property type="project" value="InterPro"/>
</dbReference>
<dbReference type="SMART" id="SM00490">
    <property type="entry name" value="HELICc"/>
    <property type="match status" value="1"/>
</dbReference>
<evidence type="ECO:0000313" key="16">
    <source>
        <dbReference type="EMBL" id="BCB26354.1"/>
    </source>
</evidence>
<dbReference type="EC" id="3.6.4.13" evidence="1"/>
<evidence type="ECO:0000256" key="5">
    <source>
        <dbReference type="ARBA" id="ARBA00022806"/>
    </source>
</evidence>
<dbReference type="InterPro" id="IPR044742">
    <property type="entry name" value="DEAD/DEAH_RhlB"/>
</dbReference>
<dbReference type="InterPro" id="IPR050079">
    <property type="entry name" value="DEAD_box_RNA_helicase"/>
</dbReference>
<dbReference type="PANTHER" id="PTHR47959">
    <property type="entry name" value="ATP-DEPENDENT RNA HELICASE RHLE-RELATED"/>
    <property type="match status" value="1"/>
</dbReference>
<dbReference type="PANTHER" id="PTHR47959:SF13">
    <property type="entry name" value="ATP-DEPENDENT RNA HELICASE RHLE"/>
    <property type="match status" value="1"/>
</dbReference>